<protein>
    <recommendedName>
        <fullName evidence="3">Reverse transcriptase zinc-binding domain-containing protein</fullName>
    </recommendedName>
</protein>
<name>A0ABR0MB29_GOSAR</name>
<accession>A0ABR0MB29</accession>
<evidence type="ECO:0000313" key="1">
    <source>
        <dbReference type="EMBL" id="KAK5770398.1"/>
    </source>
</evidence>
<gene>
    <name evidence="1" type="ORF">PVK06_046548</name>
</gene>
<dbReference type="EMBL" id="JARKNE010000013">
    <property type="protein sequence ID" value="KAK5770398.1"/>
    <property type="molecule type" value="Genomic_DNA"/>
</dbReference>
<organism evidence="1 2">
    <name type="scientific">Gossypium arboreum</name>
    <name type="common">Tree cotton</name>
    <name type="synonym">Gossypium nanking</name>
    <dbReference type="NCBI Taxonomy" id="29729"/>
    <lineage>
        <taxon>Eukaryota</taxon>
        <taxon>Viridiplantae</taxon>
        <taxon>Streptophyta</taxon>
        <taxon>Embryophyta</taxon>
        <taxon>Tracheophyta</taxon>
        <taxon>Spermatophyta</taxon>
        <taxon>Magnoliopsida</taxon>
        <taxon>eudicotyledons</taxon>
        <taxon>Gunneridae</taxon>
        <taxon>Pentapetalae</taxon>
        <taxon>rosids</taxon>
        <taxon>malvids</taxon>
        <taxon>Malvales</taxon>
        <taxon>Malvaceae</taxon>
        <taxon>Malvoideae</taxon>
        <taxon>Gossypium</taxon>
    </lineage>
</organism>
<evidence type="ECO:0008006" key="3">
    <source>
        <dbReference type="Google" id="ProtNLM"/>
    </source>
</evidence>
<keyword evidence="2" id="KW-1185">Reference proteome</keyword>
<comment type="caution">
    <text evidence="1">The sequence shown here is derived from an EMBL/GenBank/DDBJ whole genome shotgun (WGS) entry which is preliminary data.</text>
</comment>
<sequence length="163" mass="19150">MASIFQGSDWVCHWCRLRDKTIIHAFRDCPKARAVLSFRELDRRLLNSSYESYIDWLEDATRLSDLKVFENLITILLNVWNSSNNALFWGKEDDTQLMWEQARTLGDNFKIFNLSHAPMNLRPPRPYRWVKPSNDAIKINVDVAVFDSVVALGSLRWIIMVWC</sequence>
<reference evidence="1 2" key="1">
    <citation type="submission" date="2023-03" db="EMBL/GenBank/DDBJ databases">
        <title>WGS of Gossypium arboreum.</title>
        <authorList>
            <person name="Yu D."/>
        </authorList>
    </citation>
    <scope>NUCLEOTIDE SEQUENCE [LARGE SCALE GENOMIC DNA]</scope>
    <source>
        <tissue evidence="1">Leaf</tissue>
    </source>
</reference>
<proteinExistence type="predicted"/>
<evidence type="ECO:0000313" key="2">
    <source>
        <dbReference type="Proteomes" id="UP001358586"/>
    </source>
</evidence>
<dbReference type="Proteomes" id="UP001358586">
    <property type="component" value="Chromosome 13"/>
</dbReference>